<dbReference type="EMBL" id="JASNQZ010000002">
    <property type="protein sequence ID" value="KAL0960350.1"/>
    <property type="molecule type" value="Genomic_DNA"/>
</dbReference>
<gene>
    <name evidence="2" type="ORF">HGRIS_011974</name>
</gene>
<name>A0ABR3JWP5_9AGAR</name>
<dbReference type="Proteomes" id="UP001556367">
    <property type="component" value="Unassembled WGS sequence"/>
</dbReference>
<sequence>MISVDVPNLAPFATRKSDRHAKSLANSKTFNRRNIESRWYSVFAHALMRLLDIDILDDRSGYEHALIIQPQCHVSVARAIWTQHSLTKLVTSSFFDSVNGVQSINSDDEDDDPSSDYDPTEDEAGEIIFPPFTGEPMTLRPFELPPSPNLEDKEDEGWGAYIAAREREQTNEQDADGHFTHAHTKIVASTTLPTYRAPNHGFVPLFQPACAQP</sequence>
<evidence type="ECO:0000313" key="3">
    <source>
        <dbReference type="Proteomes" id="UP001556367"/>
    </source>
</evidence>
<accession>A0ABR3JWP5</accession>
<organism evidence="2 3">
    <name type="scientific">Hohenbuehelia grisea</name>
    <dbReference type="NCBI Taxonomy" id="104357"/>
    <lineage>
        <taxon>Eukaryota</taxon>
        <taxon>Fungi</taxon>
        <taxon>Dikarya</taxon>
        <taxon>Basidiomycota</taxon>
        <taxon>Agaricomycotina</taxon>
        <taxon>Agaricomycetes</taxon>
        <taxon>Agaricomycetidae</taxon>
        <taxon>Agaricales</taxon>
        <taxon>Pleurotineae</taxon>
        <taxon>Pleurotaceae</taxon>
        <taxon>Hohenbuehelia</taxon>
    </lineage>
</organism>
<comment type="caution">
    <text evidence="2">The sequence shown here is derived from an EMBL/GenBank/DDBJ whole genome shotgun (WGS) entry which is preliminary data.</text>
</comment>
<feature type="compositionally biased region" description="Acidic residues" evidence="1">
    <location>
        <begin position="106"/>
        <end position="123"/>
    </location>
</feature>
<keyword evidence="3" id="KW-1185">Reference proteome</keyword>
<reference evidence="3" key="1">
    <citation type="submission" date="2024-06" db="EMBL/GenBank/DDBJ databases">
        <title>Multi-omics analyses provide insights into the biosynthesis of the anticancer antibiotic pleurotin in Hohenbuehelia grisea.</title>
        <authorList>
            <person name="Weaver J.A."/>
            <person name="Alberti F."/>
        </authorList>
    </citation>
    <scope>NUCLEOTIDE SEQUENCE [LARGE SCALE GENOMIC DNA]</scope>
    <source>
        <strain evidence="3">T-177</strain>
    </source>
</reference>
<protein>
    <submittedName>
        <fullName evidence="2">Uncharacterized protein</fullName>
    </submittedName>
</protein>
<evidence type="ECO:0000313" key="2">
    <source>
        <dbReference type="EMBL" id="KAL0960350.1"/>
    </source>
</evidence>
<feature type="region of interest" description="Disordered" evidence="1">
    <location>
        <begin position="101"/>
        <end position="123"/>
    </location>
</feature>
<proteinExistence type="predicted"/>
<evidence type="ECO:0000256" key="1">
    <source>
        <dbReference type="SAM" id="MobiDB-lite"/>
    </source>
</evidence>